<proteinExistence type="inferred from homology"/>
<evidence type="ECO:0000256" key="6">
    <source>
        <dbReference type="ARBA" id="ARBA00023125"/>
    </source>
</evidence>
<dbReference type="InterPro" id="IPR036590">
    <property type="entry name" value="SRAP-like"/>
</dbReference>
<keyword evidence="2 8" id="KW-0645">Protease</keyword>
<keyword evidence="6" id="KW-0238">DNA-binding</keyword>
<dbReference type="Pfam" id="PF02586">
    <property type="entry name" value="SRAP"/>
    <property type="match status" value="1"/>
</dbReference>
<dbReference type="SUPFAM" id="SSF143081">
    <property type="entry name" value="BB1717-like"/>
    <property type="match status" value="1"/>
</dbReference>
<keyword evidence="10" id="KW-1185">Reference proteome</keyword>
<protein>
    <recommendedName>
        <fullName evidence="8">Abasic site processing protein</fullName>
        <ecNumber evidence="8">3.4.-.-</ecNumber>
    </recommendedName>
</protein>
<keyword evidence="4 8" id="KW-0378">Hydrolase</keyword>
<dbReference type="GO" id="GO:0016787">
    <property type="term" value="F:hydrolase activity"/>
    <property type="evidence" value="ECO:0007669"/>
    <property type="project" value="UniProtKB-KW"/>
</dbReference>
<dbReference type="EMBL" id="CAXJIO010000017">
    <property type="protein sequence ID" value="CAL2104494.1"/>
    <property type="molecule type" value="Genomic_DNA"/>
</dbReference>
<organism evidence="9 10">
    <name type="scientific">Tenacibaculum polynesiense</name>
    <dbReference type="NCBI Taxonomy" id="3137857"/>
    <lineage>
        <taxon>Bacteria</taxon>
        <taxon>Pseudomonadati</taxon>
        <taxon>Bacteroidota</taxon>
        <taxon>Flavobacteriia</taxon>
        <taxon>Flavobacteriales</taxon>
        <taxon>Flavobacteriaceae</taxon>
        <taxon>Tenacibaculum</taxon>
    </lineage>
</organism>
<evidence type="ECO:0000256" key="3">
    <source>
        <dbReference type="ARBA" id="ARBA00022763"/>
    </source>
</evidence>
<dbReference type="EC" id="3.4.-.-" evidence="8"/>
<dbReference type="PANTHER" id="PTHR13604">
    <property type="entry name" value="DC12-RELATED"/>
    <property type="match status" value="1"/>
</dbReference>
<evidence type="ECO:0000256" key="4">
    <source>
        <dbReference type="ARBA" id="ARBA00022801"/>
    </source>
</evidence>
<dbReference type="InterPro" id="IPR003738">
    <property type="entry name" value="SRAP"/>
</dbReference>
<name>A0ABM9PFZ3_9FLAO</name>
<evidence type="ECO:0000256" key="7">
    <source>
        <dbReference type="ARBA" id="ARBA00023239"/>
    </source>
</evidence>
<evidence type="ECO:0000313" key="9">
    <source>
        <dbReference type="EMBL" id="CAL2104494.1"/>
    </source>
</evidence>
<comment type="similarity">
    <text evidence="1 8">Belongs to the SOS response-associated peptidase family.</text>
</comment>
<gene>
    <name evidence="9" type="ORF">T190423A01A_80031</name>
</gene>
<evidence type="ECO:0000256" key="8">
    <source>
        <dbReference type="RuleBase" id="RU364100"/>
    </source>
</evidence>
<evidence type="ECO:0000313" key="10">
    <source>
        <dbReference type="Proteomes" id="UP001497527"/>
    </source>
</evidence>
<keyword evidence="5" id="KW-0190">Covalent protein-DNA linkage</keyword>
<comment type="caution">
    <text evidence="9">The sequence shown here is derived from an EMBL/GenBank/DDBJ whole genome shotgun (WGS) entry which is preliminary data.</text>
</comment>
<dbReference type="PANTHER" id="PTHR13604:SF0">
    <property type="entry name" value="ABASIC SITE PROCESSING PROTEIN HMCES"/>
    <property type="match status" value="1"/>
</dbReference>
<keyword evidence="7" id="KW-0456">Lyase</keyword>
<reference evidence="9 10" key="1">
    <citation type="submission" date="2024-05" db="EMBL/GenBank/DDBJ databases">
        <authorList>
            <person name="Duchaud E."/>
        </authorList>
    </citation>
    <scope>NUCLEOTIDE SEQUENCE [LARGE SCALE GENOMIC DNA]</scope>
    <source>
        <strain evidence="9">Ena-SAMPLE-TAB-13-05-2024-13:56:06:370-140308</strain>
    </source>
</reference>
<evidence type="ECO:0000256" key="5">
    <source>
        <dbReference type="ARBA" id="ARBA00023124"/>
    </source>
</evidence>
<accession>A0ABM9PFZ3</accession>
<keyword evidence="3" id="KW-0227">DNA damage</keyword>
<dbReference type="RefSeq" id="WP_348718915.1">
    <property type="nucleotide sequence ID" value="NZ_CAXJIO010000017.1"/>
</dbReference>
<evidence type="ECO:0000256" key="2">
    <source>
        <dbReference type="ARBA" id="ARBA00022670"/>
    </source>
</evidence>
<sequence length="247" mass="29112">MCYHISNRRREERALQDRFDATFEHPKVYQPYHHFNGWESKNLYIIRQEDPESIDFASWGLLPTGYDLSLRSEFLRITNTLNATRERLFESQLFNQFIHWQRCLIIADGFYEPHKDPDIKGSVPFYFQLKNKELFALAGVYSVIDDGINPLYSASIITTEANPLFKKIHNSPNSKGSYRMPLILNPSDEYDWLHSNNDEAIINTLLHTFTKSEFETYPVSQDIFKRVDSNRPDITNRVDYPELKISF</sequence>
<dbReference type="Gene3D" id="3.90.1680.10">
    <property type="entry name" value="SOS response associated peptidase-like"/>
    <property type="match status" value="1"/>
</dbReference>
<dbReference type="Proteomes" id="UP001497527">
    <property type="component" value="Unassembled WGS sequence"/>
</dbReference>
<evidence type="ECO:0000256" key="1">
    <source>
        <dbReference type="ARBA" id="ARBA00008136"/>
    </source>
</evidence>